<evidence type="ECO:0000313" key="8">
    <source>
        <dbReference type="Proteomes" id="UP001143330"/>
    </source>
</evidence>
<dbReference type="Gene3D" id="3.30.1330.60">
    <property type="entry name" value="OmpA-like domain"/>
    <property type="match status" value="1"/>
</dbReference>
<dbReference type="InterPro" id="IPR006690">
    <property type="entry name" value="OMPA-like_CS"/>
</dbReference>
<dbReference type="InterPro" id="IPR006664">
    <property type="entry name" value="OMP_bac"/>
</dbReference>
<comment type="caution">
    <text evidence="7">The sequence shown here is derived from an EMBL/GenBank/DDBJ whole genome shotgun (WGS) entry which is preliminary data.</text>
</comment>
<name>A0A9W6NAI1_9HYPH</name>
<dbReference type="PROSITE" id="PS51123">
    <property type="entry name" value="OMPA_2"/>
    <property type="match status" value="1"/>
</dbReference>
<dbReference type="Proteomes" id="UP001143330">
    <property type="component" value="Unassembled WGS sequence"/>
</dbReference>
<evidence type="ECO:0000313" key="7">
    <source>
        <dbReference type="EMBL" id="GLK84489.1"/>
    </source>
</evidence>
<dbReference type="PANTHER" id="PTHR30329">
    <property type="entry name" value="STATOR ELEMENT OF FLAGELLAR MOTOR COMPLEX"/>
    <property type="match status" value="1"/>
</dbReference>
<evidence type="ECO:0000256" key="1">
    <source>
        <dbReference type="ARBA" id="ARBA00004442"/>
    </source>
</evidence>
<reference evidence="7" key="1">
    <citation type="journal article" date="2014" name="Int. J. Syst. Evol. Microbiol.">
        <title>Complete genome sequence of Corynebacterium casei LMG S-19264T (=DSM 44701T), isolated from a smear-ripened cheese.</title>
        <authorList>
            <consortium name="US DOE Joint Genome Institute (JGI-PGF)"/>
            <person name="Walter F."/>
            <person name="Albersmeier A."/>
            <person name="Kalinowski J."/>
            <person name="Ruckert C."/>
        </authorList>
    </citation>
    <scope>NUCLEOTIDE SEQUENCE</scope>
    <source>
        <strain evidence="7">VKM B-2789</strain>
    </source>
</reference>
<evidence type="ECO:0000256" key="4">
    <source>
        <dbReference type="PROSITE-ProRule" id="PRU00473"/>
    </source>
</evidence>
<keyword evidence="3" id="KW-0998">Cell outer membrane</keyword>
<keyword evidence="8" id="KW-1185">Reference proteome</keyword>
<dbReference type="Pfam" id="PF00691">
    <property type="entry name" value="OmpA"/>
    <property type="match status" value="1"/>
</dbReference>
<feature type="signal peptide" evidence="5">
    <location>
        <begin position="1"/>
        <end position="20"/>
    </location>
</feature>
<dbReference type="InterPro" id="IPR036737">
    <property type="entry name" value="OmpA-like_sf"/>
</dbReference>
<dbReference type="InterPro" id="IPR006665">
    <property type="entry name" value="OmpA-like"/>
</dbReference>
<gene>
    <name evidence="7" type="ORF">GCM10017653_25590</name>
</gene>
<sequence length="209" mass="22377">MTAFTRRAAGFALVAGLALGASFGFVDRAGAQSPMSSAEITKQLSEVTEFDPSLTAQVLQGMAQRAVQANQPLPLDQSEIAKRLAKLAQIDVQIQFALNSAVIRPQSYAALGSIADAMHHPILWNYRFLVVGNTDTTGTRAVNLALSQKRAEAIKEALVNLGKVDPARLDAVGLGQEALEVPSKPTDPINRRVEIFTIGTMKAMPKPLQ</sequence>
<dbReference type="CDD" id="cd07185">
    <property type="entry name" value="OmpA_C-like"/>
    <property type="match status" value="1"/>
</dbReference>
<keyword evidence="5" id="KW-0732">Signal</keyword>
<dbReference type="PRINTS" id="PR01021">
    <property type="entry name" value="OMPADOMAIN"/>
</dbReference>
<comment type="subcellular location">
    <subcellularLocation>
        <location evidence="1">Cell outer membrane</location>
    </subcellularLocation>
</comment>
<evidence type="ECO:0000256" key="3">
    <source>
        <dbReference type="ARBA" id="ARBA00023237"/>
    </source>
</evidence>
<feature type="chain" id="PRO_5040808984" evidence="5">
    <location>
        <begin position="21"/>
        <end position="209"/>
    </location>
</feature>
<keyword evidence="2 4" id="KW-0472">Membrane</keyword>
<protein>
    <submittedName>
        <fullName evidence="7">Membrane protein</fullName>
    </submittedName>
</protein>
<dbReference type="PANTHER" id="PTHR30329:SF21">
    <property type="entry name" value="LIPOPROTEIN YIAD-RELATED"/>
    <property type="match status" value="1"/>
</dbReference>
<dbReference type="SUPFAM" id="SSF103088">
    <property type="entry name" value="OmpA-like"/>
    <property type="match status" value="1"/>
</dbReference>
<evidence type="ECO:0000256" key="5">
    <source>
        <dbReference type="SAM" id="SignalP"/>
    </source>
</evidence>
<dbReference type="EMBL" id="BSFM01000013">
    <property type="protein sequence ID" value="GLK84489.1"/>
    <property type="molecule type" value="Genomic_DNA"/>
</dbReference>
<dbReference type="AlphaFoldDB" id="A0A9W6NAI1"/>
<proteinExistence type="predicted"/>
<dbReference type="PROSITE" id="PS01068">
    <property type="entry name" value="OMPA_1"/>
    <property type="match status" value="1"/>
</dbReference>
<evidence type="ECO:0000256" key="2">
    <source>
        <dbReference type="ARBA" id="ARBA00023136"/>
    </source>
</evidence>
<reference evidence="7" key="2">
    <citation type="submission" date="2023-01" db="EMBL/GenBank/DDBJ databases">
        <authorList>
            <person name="Sun Q."/>
            <person name="Evtushenko L."/>
        </authorList>
    </citation>
    <scope>NUCLEOTIDE SEQUENCE</scope>
    <source>
        <strain evidence="7">VKM B-2789</strain>
    </source>
</reference>
<dbReference type="RefSeq" id="WP_213361443.1">
    <property type="nucleotide sequence ID" value="NZ_BSFM01000013.1"/>
</dbReference>
<feature type="domain" description="OmpA-like" evidence="6">
    <location>
        <begin position="83"/>
        <end position="201"/>
    </location>
</feature>
<organism evidence="7 8">
    <name type="scientific">Ancylobacter defluvii</name>
    <dbReference type="NCBI Taxonomy" id="1282440"/>
    <lineage>
        <taxon>Bacteria</taxon>
        <taxon>Pseudomonadati</taxon>
        <taxon>Pseudomonadota</taxon>
        <taxon>Alphaproteobacteria</taxon>
        <taxon>Hyphomicrobiales</taxon>
        <taxon>Xanthobacteraceae</taxon>
        <taxon>Ancylobacter</taxon>
    </lineage>
</organism>
<dbReference type="GO" id="GO:0009279">
    <property type="term" value="C:cell outer membrane"/>
    <property type="evidence" value="ECO:0007669"/>
    <property type="project" value="UniProtKB-SubCell"/>
</dbReference>
<evidence type="ECO:0000259" key="6">
    <source>
        <dbReference type="PROSITE" id="PS51123"/>
    </source>
</evidence>
<dbReference type="InterPro" id="IPR050330">
    <property type="entry name" value="Bact_OuterMem_StrucFunc"/>
</dbReference>
<accession>A0A9W6NAI1</accession>